<accession>A0A841PZ41</accession>
<organism evidence="1 2">
    <name type="scientific">Salirhabdus euzebyi</name>
    <dbReference type="NCBI Taxonomy" id="394506"/>
    <lineage>
        <taxon>Bacteria</taxon>
        <taxon>Bacillati</taxon>
        <taxon>Bacillota</taxon>
        <taxon>Bacilli</taxon>
        <taxon>Bacillales</taxon>
        <taxon>Bacillaceae</taxon>
        <taxon>Salirhabdus</taxon>
    </lineage>
</organism>
<evidence type="ECO:0000313" key="1">
    <source>
        <dbReference type="EMBL" id="MBB6452511.1"/>
    </source>
</evidence>
<dbReference type="RefSeq" id="WP_174494840.1">
    <property type="nucleotide sequence ID" value="NZ_CADDWK010000002.1"/>
</dbReference>
<dbReference type="Proteomes" id="UP000581688">
    <property type="component" value="Unassembled WGS sequence"/>
</dbReference>
<dbReference type="EMBL" id="JACHGH010000002">
    <property type="protein sequence ID" value="MBB6452511.1"/>
    <property type="molecule type" value="Genomic_DNA"/>
</dbReference>
<comment type="caution">
    <text evidence="1">The sequence shown here is derived from an EMBL/GenBank/DDBJ whole genome shotgun (WGS) entry which is preliminary data.</text>
</comment>
<evidence type="ECO:0000313" key="2">
    <source>
        <dbReference type="Proteomes" id="UP000581688"/>
    </source>
</evidence>
<sequence length="156" mass="18184">MGKIIRRTLIIVCLFILIPDIIYMVTEAFSRDLPREIREKMNSGETFIIDVDEEVKLDQDIIEFEQILMLEDETLLLFEVHNNEPGWSFPATALSIKDDKGNNYTYRSGSSSGKKWGSIHFSNYDALPNDVQNLVIDFSWFDRSFRIEVPVDQEDR</sequence>
<protein>
    <recommendedName>
        <fullName evidence="3">DUF5643 domain-containing protein</fullName>
    </recommendedName>
</protein>
<reference evidence="1 2" key="1">
    <citation type="submission" date="2020-08" db="EMBL/GenBank/DDBJ databases">
        <title>Genomic Encyclopedia of Type Strains, Phase IV (KMG-IV): sequencing the most valuable type-strain genomes for metagenomic binning, comparative biology and taxonomic classification.</title>
        <authorList>
            <person name="Goeker M."/>
        </authorList>
    </citation>
    <scope>NUCLEOTIDE SEQUENCE [LARGE SCALE GENOMIC DNA]</scope>
    <source>
        <strain evidence="1 2">DSM 19612</strain>
    </source>
</reference>
<evidence type="ECO:0008006" key="3">
    <source>
        <dbReference type="Google" id="ProtNLM"/>
    </source>
</evidence>
<proteinExistence type="predicted"/>
<keyword evidence="2" id="KW-1185">Reference proteome</keyword>
<name>A0A841PZ41_9BACI</name>
<gene>
    <name evidence="1" type="ORF">HNQ94_000956</name>
</gene>
<dbReference type="AlphaFoldDB" id="A0A841PZ41"/>